<keyword evidence="3" id="KW-1185">Reference proteome</keyword>
<evidence type="ECO:0000313" key="3">
    <source>
        <dbReference type="Proteomes" id="UP001153069"/>
    </source>
</evidence>
<organism evidence="2 3">
    <name type="scientific">Seminavis robusta</name>
    <dbReference type="NCBI Taxonomy" id="568900"/>
    <lineage>
        <taxon>Eukaryota</taxon>
        <taxon>Sar</taxon>
        <taxon>Stramenopiles</taxon>
        <taxon>Ochrophyta</taxon>
        <taxon>Bacillariophyta</taxon>
        <taxon>Bacillariophyceae</taxon>
        <taxon>Bacillariophycidae</taxon>
        <taxon>Naviculales</taxon>
        <taxon>Naviculaceae</taxon>
        <taxon>Seminavis</taxon>
    </lineage>
</organism>
<feature type="region of interest" description="Disordered" evidence="1">
    <location>
        <begin position="115"/>
        <end position="181"/>
    </location>
</feature>
<sequence>MSTPPLPPTCTTLLSEAHTAARQQAKQWIRSVFQEVHGALWRDQWKVEDISCDNNNDDSKTTRIHITEDMMVASQRICRRVALQWCQRVEAQGHFEFAKWIRDVLEKEQDTFFVADNDNDEDDEQNVEEQETQTVMDQEEESTLKEAPPSPSVAEQQQDEQQEGETNVPVQPQHDPSFPLFLNPLGALNKLQLPQLGDEQQVIDEIDAMGIADKTYWPFDWDMIQESAQNIPTLMYKHNPNNKLNLKLVPKNTTTDTSTNTADTTTTDTNENEPDNPTMPPPQPGATAVSSTEQTIIAQQRKGYHFVAFQRKRAAAQAKASDAHNSNKRPKLTTLLPDDEPRLPTLFEQVDIPWNEQVAQQMKDTYPELDHLVHSPTTDDNAATLLLGALKPLGHVHNAIQVNVESPDWEHFSERKQRRKFIVAVRERLGQNQFEKVPKPHRVQSKIRRTIQLLEQQHTDNDNSKTRDCVDFDMGECLLDLQQHDDGDRRALYAFSSLEVCLLDEDAEHAHNNQRGE</sequence>
<feature type="compositionally biased region" description="Acidic residues" evidence="1">
    <location>
        <begin position="117"/>
        <end position="141"/>
    </location>
</feature>
<name>A0A9N8DRE7_9STRA</name>
<proteinExistence type="predicted"/>
<feature type="region of interest" description="Disordered" evidence="1">
    <location>
        <begin position="251"/>
        <end position="293"/>
    </location>
</feature>
<dbReference type="AlphaFoldDB" id="A0A9N8DRE7"/>
<dbReference type="Proteomes" id="UP001153069">
    <property type="component" value="Unassembled WGS sequence"/>
</dbReference>
<protein>
    <submittedName>
        <fullName evidence="2">Uncharacterized protein</fullName>
    </submittedName>
</protein>
<feature type="compositionally biased region" description="Low complexity" evidence="1">
    <location>
        <begin position="251"/>
        <end position="269"/>
    </location>
</feature>
<evidence type="ECO:0000313" key="2">
    <source>
        <dbReference type="EMBL" id="CAB9505544.1"/>
    </source>
</evidence>
<feature type="region of interest" description="Disordered" evidence="1">
    <location>
        <begin position="318"/>
        <end position="340"/>
    </location>
</feature>
<reference evidence="2" key="1">
    <citation type="submission" date="2020-06" db="EMBL/GenBank/DDBJ databases">
        <authorList>
            <consortium name="Plant Systems Biology data submission"/>
        </authorList>
    </citation>
    <scope>NUCLEOTIDE SEQUENCE</scope>
    <source>
        <strain evidence="2">D6</strain>
    </source>
</reference>
<comment type="caution">
    <text evidence="2">The sequence shown here is derived from an EMBL/GenBank/DDBJ whole genome shotgun (WGS) entry which is preliminary data.</text>
</comment>
<accession>A0A9N8DRE7</accession>
<dbReference type="EMBL" id="CAICTM010000234">
    <property type="protein sequence ID" value="CAB9505544.1"/>
    <property type="molecule type" value="Genomic_DNA"/>
</dbReference>
<evidence type="ECO:0000256" key="1">
    <source>
        <dbReference type="SAM" id="MobiDB-lite"/>
    </source>
</evidence>
<gene>
    <name evidence="2" type="ORF">SEMRO_235_G094630.1</name>
</gene>